<dbReference type="PANTHER" id="PTHR30086">
    <property type="entry name" value="ARGININE EXPORTER PROTEIN ARGO"/>
    <property type="match status" value="1"/>
</dbReference>
<keyword evidence="3 6" id="KW-0812">Transmembrane</keyword>
<evidence type="ECO:0000313" key="8">
    <source>
        <dbReference type="Proteomes" id="UP001596303"/>
    </source>
</evidence>
<evidence type="ECO:0000256" key="5">
    <source>
        <dbReference type="ARBA" id="ARBA00023136"/>
    </source>
</evidence>
<evidence type="ECO:0000256" key="1">
    <source>
        <dbReference type="ARBA" id="ARBA00004651"/>
    </source>
</evidence>
<sequence length="219" mass="22719">MLDVINLADIALVVSVFAIGAASPGPATLMIVKTAAEQGRMPALILSVGIVCGSVFWGILAGLGFVALLQASAFWFTCLKMAGGAYLLFLAYRAVRSAMTPGAVLKPGDERSAAPWHASFLKGLFVHLTNPKAPLVWLATLSIGADHGSSPDTMALAIFACALAAMAIFTGYAFLFSTRSAMRFYQRAHRPINLLAGALFGAIGVKLLSSKAGLATSAG</sequence>
<feature type="transmembrane region" description="Helical" evidence="6">
    <location>
        <begin position="73"/>
        <end position="92"/>
    </location>
</feature>
<keyword evidence="4 6" id="KW-1133">Transmembrane helix</keyword>
<feature type="transmembrane region" description="Helical" evidence="6">
    <location>
        <begin position="44"/>
        <end position="67"/>
    </location>
</feature>
<organism evidence="7 8">
    <name type="scientific">Ponticaulis profundi</name>
    <dbReference type="NCBI Taxonomy" id="2665222"/>
    <lineage>
        <taxon>Bacteria</taxon>
        <taxon>Pseudomonadati</taxon>
        <taxon>Pseudomonadota</taxon>
        <taxon>Alphaproteobacteria</taxon>
        <taxon>Hyphomonadales</taxon>
        <taxon>Hyphomonadaceae</taxon>
        <taxon>Ponticaulis</taxon>
    </lineage>
</organism>
<keyword evidence="8" id="KW-1185">Reference proteome</keyword>
<dbReference type="Pfam" id="PF01810">
    <property type="entry name" value="LysE"/>
    <property type="match status" value="1"/>
</dbReference>
<gene>
    <name evidence="7" type="ORF">ACFQDM_05130</name>
</gene>
<dbReference type="PANTHER" id="PTHR30086:SF19">
    <property type="entry name" value="THREONINE EFFLUX PROTEIN"/>
    <property type="match status" value="1"/>
</dbReference>
<comment type="subcellular location">
    <subcellularLocation>
        <location evidence="1">Cell membrane</location>
        <topology evidence="1">Multi-pass membrane protein</topology>
    </subcellularLocation>
</comment>
<reference evidence="8" key="1">
    <citation type="journal article" date="2019" name="Int. J. Syst. Evol. Microbiol.">
        <title>The Global Catalogue of Microorganisms (GCM) 10K type strain sequencing project: providing services to taxonomists for standard genome sequencing and annotation.</title>
        <authorList>
            <consortium name="The Broad Institute Genomics Platform"/>
            <consortium name="The Broad Institute Genome Sequencing Center for Infectious Disease"/>
            <person name="Wu L."/>
            <person name="Ma J."/>
        </authorList>
    </citation>
    <scope>NUCLEOTIDE SEQUENCE [LARGE SCALE GENOMIC DNA]</scope>
    <source>
        <strain evidence="8">CGMCC-1.15741</strain>
    </source>
</reference>
<name>A0ABW1S878_9PROT</name>
<comment type="caution">
    <text evidence="7">The sequence shown here is derived from an EMBL/GenBank/DDBJ whole genome shotgun (WGS) entry which is preliminary data.</text>
</comment>
<dbReference type="RefSeq" id="WP_377376365.1">
    <property type="nucleotide sequence ID" value="NZ_JBHSSW010000005.1"/>
</dbReference>
<protein>
    <submittedName>
        <fullName evidence="7">LysE family translocator</fullName>
    </submittedName>
</protein>
<dbReference type="EMBL" id="JBHSSW010000005">
    <property type="protein sequence ID" value="MFC6197449.1"/>
    <property type="molecule type" value="Genomic_DNA"/>
</dbReference>
<keyword evidence="2" id="KW-1003">Cell membrane</keyword>
<dbReference type="Proteomes" id="UP001596303">
    <property type="component" value="Unassembled WGS sequence"/>
</dbReference>
<evidence type="ECO:0000256" key="6">
    <source>
        <dbReference type="SAM" id="Phobius"/>
    </source>
</evidence>
<evidence type="ECO:0000313" key="7">
    <source>
        <dbReference type="EMBL" id="MFC6197449.1"/>
    </source>
</evidence>
<evidence type="ECO:0000256" key="3">
    <source>
        <dbReference type="ARBA" id="ARBA00022692"/>
    </source>
</evidence>
<accession>A0ABW1S878</accession>
<feature type="transmembrane region" description="Helical" evidence="6">
    <location>
        <begin position="12"/>
        <end position="32"/>
    </location>
</feature>
<feature type="transmembrane region" description="Helical" evidence="6">
    <location>
        <begin position="155"/>
        <end position="176"/>
    </location>
</feature>
<dbReference type="InterPro" id="IPR001123">
    <property type="entry name" value="LeuE-type"/>
</dbReference>
<keyword evidence="5 6" id="KW-0472">Membrane</keyword>
<evidence type="ECO:0000256" key="4">
    <source>
        <dbReference type="ARBA" id="ARBA00022989"/>
    </source>
</evidence>
<evidence type="ECO:0000256" key="2">
    <source>
        <dbReference type="ARBA" id="ARBA00022475"/>
    </source>
</evidence>
<proteinExistence type="predicted"/>